<keyword evidence="3" id="KW-1133">Transmembrane helix</keyword>
<evidence type="ECO:0000256" key="3">
    <source>
        <dbReference type="ARBA" id="ARBA00022989"/>
    </source>
</evidence>
<keyword evidence="5" id="KW-0539">Nucleus</keyword>
<comment type="similarity">
    <text evidence="1">Belongs to the TMEM53 family.</text>
</comment>
<proteinExistence type="inferred from homology"/>
<evidence type="ECO:0000256" key="6">
    <source>
        <dbReference type="ARBA" id="ARBA00034303"/>
    </source>
</evidence>
<sequence>MVDVEYYTFRDSESPIVVLCGFGGSHLDDLQPAIEHWTQAGAAVLAFGPARVGRDDMLDLIFEKLISVLEDRPVILHFFSDGGFGMARSLLGKWDNSWQKGDVRQAPAESIKCMISDGAGLLLHEIISVDEDSKDDSEPTGPSRSDSDADKSTTDNALAFFTGCGLNMLMTFGACQAFHEEPANSFGKTLIAAANARKLGGELASAPRGPMLSIWRLLREIPTLIVASRSDKVVPLERSQNMAKWLRELPNRVLAQAERWRDATILGPDGTAVRTLTLEKALHCRGMVSHAAEYWEAVDGLVTSCLP</sequence>
<comment type="subcellular location">
    <subcellularLocation>
        <location evidence="6">Nucleus outer membrane</location>
        <topology evidence="6">Single-pass membrane protein</topology>
    </subcellularLocation>
</comment>
<dbReference type="SUPFAM" id="SSF53474">
    <property type="entry name" value="alpha/beta-Hydrolases"/>
    <property type="match status" value="1"/>
</dbReference>
<evidence type="ECO:0000256" key="2">
    <source>
        <dbReference type="ARBA" id="ARBA00022692"/>
    </source>
</evidence>
<gene>
    <name evidence="8" type="ORF">SNAT2548_LOCUS32043</name>
</gene>
<dbReference type="InterPro" id="IPR008547">
    <property type="entry name" value="DUF829_TMEM53"/>
</dbReference>
<organism evidence="8 9">
    <name type="scientific">Symbiodinium natans</name>
    <dbReference type="NCBI Taxonomy" id="878477"/>
    <lineage>
        <taxon>Eukaryota</taxon>
        <taxon>Sar</taxon>
        <taxon>Alveolata</taxon>
        <taxon>Dinophyceae</taxon>
        <taxon>Suessiales</taxon>
        <taxon>Symbiodiniaceae</taxon>
        <taxon>Symbiodinium</taxon>
    </lineage>
</organism>
<evidence type="ECO:0000256" key="4">
    <source>
        <dbReference type="ARBA" id="ARBA00023136"/>
    </source>
</evidence>
<evidence type="ECO:0000256" key="1">
    <source>
        <dbReference type="ARBA" id="ARBA00007387"/>
    </source>
</evidence>
<dbReference type="GO" id="GO:0005640">
    <property type="term" value="C:nuclear outer membrane"/>
    <property type="evidence" value="ECO:0007669"/>
    <property type="project" value="UniProtKB-SubCell"/>
</dbReference>
<accession>A0A812UE51</accession>
<dbReference type="OrthoDB" id="429315at2759"/>
<dbReference type="AlphaFoldDB" id="A0A812UE51"/>
<evidence type="ECO:0000313" key="8">
    <source>
        <dbReference type="EMBL" id="CAE7565727.1"/>
    </source>
</evidence>
<dbReference type="InterPro" id="IPR029058">
    <property type="entry name" value="AB_hydrolase_fold"/>
</dbReference>
<keyword evidence="2" id="KW-0812">Transmembrane</keyword>
<dbReference type="PANTHER" id="PTHR12265:SF30">
    <property type="entry name" value="TRANSMEMBRANE PROTEIN 53"/>
    <property type="match status" value="1"/>
</dbReference>
<reference evidence="8" key="1">
    <citation type="submission" date="2021-02" db="EMBL/GenBank/DDBJ databases">
        <authorList>
            <person name="Dougan E. K."/>
            <person name="Rhodes N."/>
            <person name="Thang M."/>
            <person name="Chan C."/>
        </authorList>
    </citation>
    <scope>NUCLEOTIDE SEQUENCE</scope>
</reference>
<protein>
    <submittedName>
        <fullName evidence="8">Uncharacterized protein</fullName>
    </submittedName>
</protein>
<dbReference type="Gene3D" id="3.40.50.1820">
    <property type="entry name" value="alpha/beta hydrolase"/>
    <property type="match status" value="1"/>
</dbReference>
<feature type="region of interest" description="Disordered" evidence="7">
    <location>
        <begin position="131"/>
        <end position="152"/>
    </location>
</feature>
<name>A0A812UE51_9DINO</name>
<dbReference type="Proteomes" id="UP000604046">
    <property type="component" value="Unassembled WGS sequence"/>
</dbReference>
<keyword evidence="9" id="KW-1185">Reference proteome</keyword>
<dbReference type="EMBL" id="CAJNDS010002690">
    <property type="protein sequence ID" value="CAE7565727.1"/>
    <property type="molecule type" value="Genomic_DNA"/>
</dbReference>
<keyword evidence="4" id="KW-0472">Membrane</keyword>
<dbReference type="PANTHER" id="PTHR12265">
    <property type="entry name" value="TRANSMEMBRANE PROTEIN 53"/>
    <property type="match status" value="1"/>
</dbReference>
<evidence type="ECO:0000256" key="7">
    <source>
        <dbReference type="SAM" id="MobiDB-lite"/>
    </source>
</evidence>
<comment type="caution">
    <text evidence="8">The sequence shown here is derived from an EMBL/GenBank/DDBJ whole genome shotgun (WGS) entry which is preliminary data.</text>
</comment>
<evidence type="ECO:0000256" key="5">
    <source>
        <dbReference type="ARBA" id="ARBA00023242"/>
    </source>
</evidence>
<evidence type="ECO:0000313" key="9">
    <source>
        <dbReference type="Proteomes" id="UP000604046"/>
    </source>
</evidence>